<dbReference type="PANTHER" id="PTHR32341">
    <property type="entry name" value="INTERFERON-INDUCIBLE GTPASE"/>
    <property type="match status" value="1"/>
</dbReference>
<keyword evidence="2" id="KW-0547">Nucleotide-binding</keyword>
<dbReference type="InterPro" id="IPR030385">
    <property type="entry name" value="G_IRG_dom"/>
</dbReference>
<dbReference type="Pfam" id="PF05049">
    <property type="entry name" value="IIGP"/>
    <property type="match status" value="1"/>
</dbReference>
<evidence type="ECO:0000256" key="2">
    <source>
        <dbReference type="ARBA" id="ARBA00022741"/>
    </source>
</evidence>
<name>A0A8D0BDA1_SALMN</name>
<dbReference type="AlphaFoldDB" id="A0A8D0BDA1"/>
<dbReference type="InterPro" id="IPR051515">
    <property type="entry name" value="IRG"/>
</dbReference>
<evidence type="ECO:0000256" key="3">
    <source>
        <dbReference type="ARBA" id="ARBA00022801"/>
    </source>
</evidence>
<dbReference type="SUPFAM" id="SSF52540">
    <property type="entry name" value="P-loop containing nucleoside triphosphate hydrolases"/>
    <property type="match status" value="1"/>
</dbReference>
<feature type="domain" description="IRG-type G" evidence="5">
    <location>
        <begin position="37"/>
        <end position="195"/>
    </location>
</feature>
<dbReference type="GO" id="GO:0016020">
    <property type="term" value="C:membrane"/>
    <property type="evidence" value="ECO:0007669"/>
    <property type="project" value="InterPro"/>
</dbReference>
<dbReference type="Gene3D" id="3.40.50.300">
    <property type="entry name" value="P-loop containing nucleotide triphosphate hydrolases"/>
    <property type="match status" value="1"/>
</dbReference>
<dbReference type="FunFam" id="3.40.50.300:FF:000541">
    <property type="entry name" value="Immunity related GTPase M"/>
    <property type="match status" value="1"/>
</dbReference>
<reference evidence="6" key="1">
    <citation type="submission" date="2025-08" db="UniProtKB">
        <authorList>
            <consortium name="Ensembl"/>
        </authorList>
    </citation>
    <scope>IDENTIFICATION</scope>
</reference>
<dbReference type="Proteomes" id="UP000694421">
    <property type="component" value="Unplaced"/>
</dbReference>
<proteinExistence type="inferred from homology"/>
<dbReference type="PANTHER" id="PTHR32341:SF17">
    <property type="entry name" value="IRG-TYPE G DOMAIN-CONTAINING PROTEIN"/>
    <property type="match status" value="1"/>
</dbReference>
<evidence type="ECO:0000313" key="6">
    <source>
        <dbReference type="Ensembl" id="ENSSMRP00000006647.1"/>
    </source>
</evidence>
<organism evidence="6 7">
    <name type="scientific">Salvator merianae</name>
    <name type="common">Argentine black and white tegu</name>
    <name type="synonym">Tupinambis merianae</name>
    <dbReference type="NCBI Taxonomy" id="96440"/>
    <lineage>
        <taxon>Eukaryota</taxon>
        <taxon>Metazoa</taxon>
        <taxon>Chordata</taxon>
        <taxon>Craniata</taxon>
        <taxon>Vertebrata</taxon>
        <taxon>Euteleostomi</taxon>
        <taxon>Lepidosauria</taxon>
        <taxon>Squamata</taxon>
        <taxon>Bifurcata</taxon>
        <taxon>Unidentata</taxon>
        <taxon>Episquamata</taxon>
        <taxon>Laterata</taxon>
        <taxon>Teiioidea</taxon>
        <taxon>Teiidae</taxon>
        <taxon>Salvator</taxon>
    </lineage>
</organism>
<sequence length="195" mass="22150">MGNANAKESDNLAAVDEGKQQSIAAQVEQELDLIENVRLDIAVTGESAAGKSSFINALRGMRDDEIGSAETGVVQTTMEPKPYPYPPFPQLTIWDLPGIGTSEFKAEEYLEKVHFEKYDFFILVASVRFTENDAMLAAEIKKRKKKFYYVRSKVDNDLNSEREKKDFSEEKVLKTIRQNCQENLKKVGEMVCYYV</sequence>
<evidence type="ECO:0000256" key="1">
    <source>
        <dbReference type="ARBA" id="ARBA00005429"/>
    </source>
</evidence>
<keyword evidence="7" id="KW-1185">Reference proteome</keyword>
<accession>A0A8D0BDA1</accession>
<dbReference type="GeneTree" id="ENSGT00950000183007"/>
<protein>
    <recommendedName>
        <fullName evidence="5">IRG-type G domain-containing protein</fullName>
    </recommendedName>
</protein>
<reference evidence="6" key="2">
    <citation type="submission" date="2025-09" db="UniProtKB">
        <authorList>
            <consortium name="Ensembl"/>
        </authorList>
    </citation>
    <scope>IDENTIFICATION</scope>
</reference>
<keyword evidence="4" id="KW-0342">GTP-binding</keyword>
<keyword evidence="3" id="KW-0378">Hydrolase</keyword>
<comment type="similarity">
    <text evidence="1">Belongs to the TRAFAC class dynamin-like GTPase superfamily. IRG family.</text>
</comment>
<dbReference type="OMA" id="MIISSER"/>
<dbReference type="Ensembl" id="ENSSMRT00000007798.1">
    <property type="protein sequence ID" value="ENSSMRP00000006647.1"/>
    <property type="gene ID" value="ENSSMRG00000005402.1"/>
</dbReference>
<evidence type="ECO:0000259" key="5">
    <source>
        <dbReference type="PROSITE" id="PS51716"/>
    </source>
</evidence>
<dbReference type="InterPro" id="IPR027417">
    <property type="entry name" value="P-loop_NTPase"/>
</dbReference>
<dbReference type="GO" id="GO:0003924">
    <property type="term" value="F:GTPase activity"/>
    <property type="evidence" value="ECO:0007669"/>
    <property type="project" value="TreeGrafter"/>
</dbReference>
<evidence type="ECO:0000256" key="4">
    <source>
        <dbReference type="ARBA" id="ARBA00023134"/>
    </source>
</evidence>
<dbReference type="GO" id="GO:0005525">
    <property type="term" value="F:GTP binding"/>
    <property type="evidence" value="ECO:0007669"/>
    <property type="project" value="UniProtKB-KW"/>
</dbReference>
<dbReference type="PROSITE" id="PS51716">
    <property type="entry name" value="G_IRG"/>
    <property type="match status" value="1"/>
</dbReference>
<dbReference type="InterPro" id="IPR007743">
    <property type="entry name" value="Immunity-related_GTPase-like"/>
</dbReference>
<evidence type="ECO:0000313" key="7">
    <source>
        <dbReference type="Proteomes" id="UP000694421"/>
    </source>
</evidence>